<proteinExistence type="predicted"/>
<sequence>MEPWKKTAETTTELADAMTEAMNRMGEFFRNAQPPPISNFTNDSLKIHLVSRVQSVIVYGFSHPTYPPDSAKADEPTPKINQIETGDADDDDSSLFLDATLSSNWVDKKLIKTSLLDTTILHLELERDRAARMASKHQAKIIHACRILAEERRAQAEWREAQRSAEHLLAKLKSTLQS</sequence>
<protein>
    <submittedName>
        <fullName evidence="1">Uncharacterized protein</fullName>
    </submittedName>
</protein>
<keyword evidence="2" id="KW-1185">Reference proteome</keyword>
<comment type="caution">
    <text evidence="1">The sequence shown here is derived from an EMBL/GenBank/DDBJ whole genome shotgun (WGS) entry which is preliminary data.</text>
</comment>
<dbReference type="EMBL" id="WIXP02000010">
    <property type="protein sequence ID" value="KAF6204375.1"/>
    <property type="molecule type" value="Genomic_DNA"/>
</dbReference>
<evidence type="ECO:0000313" key="1">
    <source>
        <dbReference type="EMBL" id="KAF6204375.1"/>
    </source>
</evidence>
<dbReference type="Proteomes" id="UP000466442">
    <property type="component" value="Unassembled WGS sequence"/>
</dbReference>
<reference evidence="1" key="1">
    <citation type="journal article" date="2021" name="Mol. Ecol. Resour.">
        <title>Apolygus lucorum genome provides insights into omnivorousness and mesophyll feeding.</title>
        <authorList>
            <person name="Liu Y."/>
            <person name="Liu H."/>
            <person name="Wang H."/>
            <person name="Huang T."/>
            <person name="Liu B."/>
            <person name="Yang B."/>
            <person name="Yin L."/>
            <person name="Li B."/>
            <person name="Zhang Y."/>
            <person name="Zhang S."/>
            <person name="Jiang F."/>
            <person name="Zhang X."/>
            <person name="Ren Y."/>
            <person name="Wang B."/>
            <person name="Wang S."/>
            <person name="Lu Y."/>
            <person name="Wu K."/>
            <person name="Fan W."/>
            <person name="Wang G."/>
        </authorList>
    </citation>
    <scope>NUCLEOTIDE SEQUENCE</scope>
    <source>
        <strain evidence="1">12Hb</strain>
    </source>
</reference>
<name>A0A8S9X9Z3_APOLU</name>
<organism evidence="1 2">
    <name type="scientific">Apolygus lucorum</name>
    <name type="common">Small green plant bug</name>
    <name type="synonym">Lygocoris lucorum</name>
    <dbReference type="NCBI Taxonomy" id="248454"/>
    <lineage>
        <taxon>Eukaryota</taxon>
        <taxon>Metazoa</taxon>
        <taxon>Ecdysozoa</taxon>
        <taxon>Arthropoda</taxon>
        <taxon>Hexapoda</taxon>
        <taxon>Insecta</taxon>
        <taxon>Pterygota</taxon>
        <taxon>Neoptera</taxon>
        <taxon>Paraneoptera</taxon>
        <taxon>Hemiptera</taxon>
        <taxon>Heteroptera</taxon>
        <taxon>Panheteroptera</taxon>
        <taxon>Cimicomorpha</taxon>
        <taxon>Miridae</taxon>
        <taxon>Mirini</taxon>
        <taxon>Apolygus</taxon>
    </lineage>
</organism>
<evidence type="ECO:0000313" key="2">
    <source>
        <dbReference type="Proteomes" id="UP000466442"/>
    </source>
</evidence>
<accession>A0A8S9X9Z3</accession>
<dbReference type="AlphaFoldDB" id="A0A8S9X9Z3"/>
<gene>
    <name evidence="1" type="ORF">GE061_002716</name>
</gene>